<gene>
    <name evidence="2" type="ORF">BCR34DRAFT_569138</name>
</gene>
<accession>A0A1Y1ZFA1</accession>
<feature type="transmembrane region" description="Helical" evidence="1">
    <location>
        <begin position="102"/>
        <end position="119"/>
    </location>
</feature>
<dbReference type="AlphaFoldDB" id="A0A1Y1ZFA1"/>
<keyword evidence="3" id="KW-1185">Reference proteome</keyword>
<dbReference type="Proteomes" id="UP000193144">
    <property type="component" value="Unassembled WGS sequence"/>
</dbReference>
<evidence type="ECO:0000313" key="2">
    <source>
        <dbReference type="EMBL" id="ORY08896.1"/>
    </source>
</evidence>
<feature type="transmembrane region" description="Helical" evidence="1">
    <location>
        <begin position="65"/>
        <end position="81"/>
    </location>
</feature>
<keyword evidence="1" id="KW-0472">Membrane</keyword>
<keyword evidence="1" id="KW-1133">Transmembrane helix</keyword>
<dbReference type="OrthoDB" id="4868994at2759"/>
<comment type="caution">
    <text evidence="2">The sequence shown here is derived from an EMBL/GenBank/DDBJ whole genome shotgun (WGS) entry which is preliminary data.</text>
</comment>
<keyword evidence="1" id="KW-0812">Transmembrane</keyword>
<evidence type="ECO:0008006" key="4">
    <source>
        <dbReference type="Google" id="ProtNLM"/>
    </source>
</evidence>
<reference evidence="2 3" key="1">
    <citation type="submission" date="2016-07" db="EMBL/GenBank/DDBJ databases">
        <title>Pervasive Adenine N6-methylation of Active Genes in Fungi.</title>
        <authorList>
            <consortium name="DOE Joint Genome Institute"/>
            <person name="Mondo S.J."/>
            <person name="Dannebaum R.O."/>
            <person name="Kuo R.C."/>
            <person name="Labutti K."/>
            <person name="Haridas S."/>
            <person name="Kuo A."/>
            <person name="Salamov A."/>
            <person name="Ahrendt S.R."/>
            <person name="Lipzen A."/>
            <person name="Sullivan W."/>
            <person name="Andreopoulos W.B."/>
            <person name="Clum A."/>
            <person name="Lindquist E."/>
            <person name="Daum C."/>
            <person name="Ramamoorthy G.K."/>
            <person name="Gryganskyi A."/>
            <person name="Culley D."/>
            <person name="Magnuson J.K."/>
            <person name="James T.Y."/>
            <person name="O'Malley M.A."/>
            <person name="Stajich J.E."/>
            <person name="Spatafora J.W."/>
            <person name="Visel A."/>
            <person name="Grigoriev I.V."/>
        </authorList>
    </citation>
    <scope>NUCLEOTIDE SEQUENCE [LARGE SCALE GENOMIC DNA]</scope>
    <source>
        <strain evidence="2 3">CBS 115471</strain>
    </source>
</reference>
<evidence type="ECO:0000313" key="3">
    <source>
        <dbReference type="Proteomes" id="UP000193144"/>
    </source>
</evidence>
<dbReference type="STRING" id="1231657.A0A1Y1ZFA1"/>
<sequence>MAEKPTKEGMLQSLRNWGENSVPPTLLATLITAQHARPFQPLPMMFPPVLLFTSYLNLSGYETDAAGITAAWSGLYALLALRRKTGLSKKLSVRGVVRGASLGLCAVNVAGCGLAYVFGRREKEDPTNKV</sequence>
<dbReference type="EMBL" id="MCFA01000093">
    <property type="protein sequence ID" value="ORY08896.1"/>
    <property type="molecule type" value="Genomic_DNA"/>
</dbReference>
<name>A0A1Y1ZFA1_9PLEO</name>
<evidence type="ECO:0000256" key="1">
    <source>
        <dbReference type="SAM" id="Phobius"/>
    </source>
</evidence>
<proteinExistence type="predicted"/>
<protein>
    <recommendedName>
        <fullName evidence="4">Altered inheritance of mitochondria protein 19</fullName>
    </recommendedName>
</protein>
<organism evidence="2 3">
    <name type="scientific">Clohesyomyces aquaticus</name>
    <dbReference type="NCBI Taxonomy" id="1231657"/>
    <lineage>
        <taxon>Eukaryota</taxon>
        <taxon>Fungi</taxon>
        <taxon>Dikarya</taxon>
        <taxon>Ascomycota</taxon>
        <taxon>Pezizomycotina</taxon>
        <taxon>Dothideomycetes</taxon>
        <taxon>Pleosporomycetidae</taxon>
        <taxon>Pleosporales</taxon>
        <taxon>Lindgomycetaceae</taxon>
        <taxon>Clohesyomyces</taxon>
    </lineage>
</organism>